<comment type="caution">
    <text evidence="3">The sequence shown here is derived from an EMBL/GenBank/DDBJ whole genome shotgun (WGS) entry which is preliminary data.</text>
</comment>
<reference evidence="4" key="1">
    <citation type="journal article" date="2019" name="Int. J. Syst. Evol. Microbiol.">
        <title>The Global Catalogue of Microorganisms (GCM) 10K type strain sequencing project: providing services to taxonomists for standard genome sequencing and annotation.</title>
        <authorList>
            <consortium name="The Broad Institute Genomics Platform"/>
            <consortium name="The Broad Institute Genome Sequencing Center for Infectious Disease"/>
            <person name="Wu L."/>
            <person name="Ma J."/>
        </authorList>
    </citation>
    <scope>NUCLEOTIDE SEQUENCE [LARGE SCALE GENOMIC DNA]</scope>
    <source>
        <strain evidence="4">CCUG 46385</strain>
    </source>
</reference>
<dbReference type="InterPro" id="IPR020985">
    <property type="entry name" value="Cell_surface_Shp_haem-bd"/>
</dbReference>
<dbReference type="Gene3D" id="2.60.40.1850">
    <property type="match status" value="1"/>
</dbReference>
<feature type="signal peptide" evidence="1">
    <location>
        <begin position="1"/>
        <end position="25"/>
    </location>
</feature>
<dbReference type="EMBL" id="JBHSHL010000025">
    <property type="protein sequence ID" value="MFC4804863.1"/>
    <property type="molecule type" value="Genomic_DNA"/>
</dbReference>
<evidence type="ECO:0000313" key="3">
    <source>
        <dbReference type="EMBL" id="MFC4804863.1"/>
    </source>
</evidence>
<feature type="chain" id="PRO_5045102469" evidence="1">
    <location>
        <begin position="26"/>
        <end position="178"/>
    </location>
</feature>
<gene>
    <name evidence="3" type="ORF">ACFO4R_07190</name>
</gene>
<evidence type="ECO:0000313" key="4">
    <source>
        <dbReference type="Proteomes" id="UP001595916"/>
    </source>
</evidence>
<dbReference type="RefSeq" id="WP_379788391.1">
    <property type="nucleotide sequence ID" value="NZ_JBHSHL010000025.1"/>
</dbReference>
<name>A0ABV9QLR9_9FIRM</name>
<evidence type="ECO:0000256" key="1">
    <source>
        <dbReference type="SAM" id="SignalP"/>
    </source>
</evidence>
<keyword evidence="1" id="KW-0732">Signal</keyword>
<dbReference type="Pfam" id="PF11545">
    <property type="entry name" value="HemeBinding_Shp"/>
    <property type="match status" value="1"/>
</dbReference>
<sequence>MKKIAMKMVSAFLVLAVLFSSASFALDKGSYSMKNETSYVNPATGKTEDGGTQIAIGDGMCRTALGEYFLLDVKSKKQKYLTIRMGLQHFTKDLHIFVKNKKGEYKEVKFKEKAEDKKNHTKDYKFAVNSDYPEIKVKMYVEPMGRDVIFFAKGLEDETKKGEDKFKKQEVATKMKIK</sequence>
<feature type="domain" description="Cell surface protein Shp haem-binding" evidence="2">
    <location>
        <begin position="28"/>
        <end position="169"/>
    </location>
</feature>
<accession>A0ABV9QLR9</accession>
<evidence type="ECO:0000259" key="2">
    <source>
        <dbReference type="Pfam" id="PF11545"/>
    </source>
</evidence>
<dbReference type="SUPFAM" id="SSF158911">
    <property type="entry name" value="NEAT domain-like"/>
    <property type="match status" value="1"/>
</dbReference>
<proteinExistence type="predicted"/>
<dbReference type="InterPro" id="IPR037250">
    <property type="entry name" value="NEAT_dom_sf"/>
</dbReference>
<keyword evidence="4" id="KW-1185">Reference proteome</keyword>
<dbReference type="Proteomes" id="UP001595916">
    <property type="component" value="Unassembled WGS sequence"/>
</dbReference>
<organism evidence="3 4">
    <name type="scientific">Filifactor villosus</name>
    <dbReference type="NCBI Taxonomy" id="29374"/>
    <lineage>
        <taxon>Bacteria</taxon>
        <taxon>Bacillati</taxon>
        <taxon>Bacillota</taxon>
        <taxon>Clostridia</taxon>
        <taxon>Peptostreptococcales</taxon>
        <taxon>Filifactoraceae</taxon>
        <taxon>Filifactor</taxon>
    </lineage>
</organism>
<protein>
    <submittedName>
        <fullName evidence="3">Heme-binding Shp domain-containing protein</fullName>
    </submittedName>
</protein>